<evidence type="ECO:0000313" key="11">
    <source>
        <dbReference type="Proteomes" id="UP001236663"/>
    </source>
</evidence>
<dbReference type="Gene3D" id="1.10.1060.10">
    <property type="entry name" value="Alpha-helical ferredoxin"/>
    <property type="match status" value="1"/>
</dbReference>
<name>A0ABT8CDV6_9BACT</name>
<keyword evidence="6" id="KW-0408">Iron</keyword>
<dbReference type="PROSITE" id="PS00198">
    <property type="entry name" value="4FE4S_FER_1"/>
    <property type="match status" value="1"/>
</dbReference>
<gene>
    <name evidence="10" type="ORF">QWZ15_18955</name>
</gene>
<dbReference type="InterPro" id="IPR004113">
    <property type="entry name" value="FAD-bd_oxidored_4_C"/>
</dbReference>
<dbReference type="PANTHER" id="PTHR11748:SF119">
    <property type="entry name" value="D-2-HYDROXYGLUTARATE DEHYDROGENASE"/>
    <property type="match status" value="1"/>
</dbReference>
<dbReference type="InterPro" id="IPR016164">
    <property type="entry name" value="FAD-linked_Oxase-like_C"/>
</dbReference>
<reference evidence="11" key="1">
    <citation type="journal article" date="2019" name="Int. J. Syst. Evol. Microbiol.">
        <title>The Global Catalogue of Microorganisms (GCM) 10K type strain sequencing project: providing services to taxonomists for standard genome sequencing and annotation.</title>
        <authorList>
            <consortium name="The Broad Institute Genomics Platform"/>
            <consortium name="The Broad Institute Genome Sequencing Center for Infectious Disease"/>
            <person name="Wu L."/>
            <person name="Ma J."/>
        </authorList>
    </citation>
    <scope>NUCLEOTIDE SEQUENCE [LARGE SCALE GENOMIC DNA]</scope>
    <source>
        <strain evidence="11">CECT 7706</strain>
    </source>
</reference>
<organism evidence="10 11">
    <name type="scientific">Cyclobacterium jeungdonense</name>
    <dbReference type="NCBI Taxonomy" id="708087"/>
    <lineage>
        <taxon>Bacteria</taxon>
        <taxon>Pseudomonadati</taxon>
        <taxon>Bacteroidota</taxon>
        <taxon>Cytophagia</taxon>
        <taxon>Cytophagales</taxon>
        <taxon>Cyclobacteriaceae</taxon>
        <taxon>Cyclobacterium</taxon>
    </lineage>
</organism>
<dbReference type="Pfam" id="PF01565">
    <property type="entry name" value="FAD_binding_4"/>
    <property type="match status" value="1"/>
</dbReference>
<dbReference type="Gene3D" id="3.30.70.2740">
    <property type="match status" value="1"/>
</dbReference>
<dbReference type="SUPFAM" id="SSF55103">
    <property type="entry name" value="FAD-linked oxidases, C-terminal domain"/>
    <property type="match status" value="1"/>
</dbReference>
<protein>
    <submittedName>
        <fullName evidence="10">FAD-linked oxidase C-terminal domain-containing protein</fullName>
    </submittedName>
</protein>
<comment type="cofactor">
    <cofactor evidence="1">
        <name>FAD</name>
        <dbReference type="ChEBI" id="CHEBI:57692"/>
    </cofactor>
</comment>
<dbReference type="Pfam" id="PF13183">
    <property type="entry name" value="Fer4_8"/>
    <property type="match status" value="1"/>
</dbReference>
<dbReference type="PROSITE" id="PS51379">
    <property type="entry name" value="4FE4S_FER_2"/>
    <property type="match status" value="1"/>
</dbReference>
<keyword evidence="3" id="KW-0479">Metal-binding</keyword>
<dbReference type="Gene3D" id="1.10.45.10">
    <property type="entry name" value="Vanillyl-alcohol Oxidase, Chain A, domain 4"/>
    <property type="match status" value="1"/>
</dbReference>
<evidence type="ECO:0000256" key="1">
    <source>
        <dbReference type="ARBA" id="ARBA00001974"/>
    </source>
</evidence>
<sequence length="961" mass="107146">MQTNPSTAAGTISNLLAGIKGEVLTDPYSLGIYATDASIYQIFPVAVVLPKDENDVKKALEWANKNQVTILPRGGGTSLAGQTVGKSIVLDFSKYMDQTLEVNTKERWVRVQPGKVRDVLNEELAPLGLHFAVDPATSSRANVGGMVGNNSSGTKSILYGKTVDHVLEATVLLADGTRLHLKNTDPKTYQEIANQDSREGKIYRNFKEVINKNRERIEQKFPKVMRRVGGYNLDEFIHTSDWNLAKLITGSEGTLATTLELKLNLEPLPQFKSVCVLHFDELLDAVGAVTSILPYSPSAVEILDKIVVDLSRENLTTKRHCHFIQGDPAAILIVEFYGESLADVMDRPTQMIKELQEKGMGYAFPLFPQGPEYEDVWVVRKKGLGLMLGIKGKKKPLPFIEDAGIPTQYLREYIDRTLQICKKHQTEVAMYAHVSVGVIHVRPILDLRQQTDIERLEAIAEDTFNLVMEYGGSWSGEHGDGLVRSPFNERFFGKELYQAMIQVKRLFDPENRMNPGKIVEAESMSKNLRYGSHYKDQDLDSVFHYRSEQSFQESVHMCTGVGECRKLLGGTMCPSFKATRDEEHSTRGRANALRMAMSGQLDDKGLSSERLQETLSLCLSCKACKSECPSNVDMAKMKSDVMQWYYDANGAGLRDKMIRDAAMMAKQFSGILAKPVNLLQSSPLFRKSLEKMAGFDSRRTLPSYATQPFYKWFGKNGKNQPKTGKKVALFADTYLNYHEPSIGKAALKLLNECGYEVVLANVGCCQRPKISHGFLREAKKEGLSTVEKLLSYINQGLPVLVCEPSCASALNDDFPDLLDEKEVAAKLKENVLMIDVFLAREMEKGNLNVKLRSKGANLRLHGHCHQKALYGTQAMKNTLKDPHSCTEIPSGCCGMAGSFGYEKEHYALSEKIGEEVLFPEIRKAPADSELVASGFSCRHQIAHFTGKKAKHWVECVEVISD</sequence>
<dbReference type="PANTHER" id="PTHR11748">
    <property type="entry name" value="D-LACTATE DEHYDROGENASE"/>
    <property type="match status" value="1"/>
</dbReference>
<dbReference type="InterPro" id="IPR006094">
    <property type="entry name" value="Oxid_FAD_bind_N"/>
</dbReference>
<evidence type="ECO:0000313" key="10">
    <source>
        <dbReference type="EMBL" id="MDN3689910.1"/>
    </source>
</evidence>
<dbReference type="InterPro" id="IPR017896">
    <property type="entry name" value="4Fe4S_Fe-S-bd"/>
</dbReference>
<dbReference type="SUPFAM" id="SSF56176">
    <property type="entry name" value="FAD-binding/transporter-associated domain-like"/>
    <property type="match status" value="1"/>
</dbReference>
<evidence type="ECO:0000256" key="7">
    <source>
        <dbReference type="ARBA" id="ARBA00023014"/>
    </source>
</evidence>
<evidence type="ECO:0000256" key="2">
    <source>
        <dbReference type="ARBA" id="ARBA00022630"/>
    </source>
</evidence>
<dbReference type="Pfam" id="PF02913">
    <property type="entry name" value="FAD-oxidase_C"/>
    <property type="match status" value="1"/>
</dbReference>
<comment type="caution">
    <text evidence="10">The sequence shown here is derived from an EMBL/GenBank/DDBJ whole genome shotgun (WGS) entry which is preliminary data.</text>
</comment>
<keyword evidence="2" id="KW-0285">Flavoprotein</keyword>
<dbReference type="InterPro" id="IPR009051">
    <property type="entry name" value="Helical_ferredxn"/>
</dbReference>
<evidence type="ECO:0000256" key="4">
    <source>
        <dbReference type="ARBA" id="ARBA00022827"/>
    </source>
</evidence>
<dbReference type="InterPro" id="IPR016169">
    <property type="entry name" value="FAD-bd_PCMH_sub2"/>
</dbReference>
<dbReference type="InterPro" id="IPR016166">
    <property type="entry name" value="FAD-bd_PCMH"/>
</dbReference>
<keyword evidence="11" id="KW-1185">Reference proteome</keyword>
<dbReference type="RefSeq" id="WP_163383559.1">
    <property type="nucleotide sequence ID" value="NZ_JAUFQS010000047.1"/>
</dbReference>
<dbReference type="PROSITE" id="PS51387">
    <property type="entry name" value="FAD_PCMH"/>
    <property type="match status" value="1"/>
</dbReference>
<dbReference type="EMBL" id="JAUFQS010000047">
    <property type="protein sequence ID" value="MDN3689910.1"/>
    <property type="molecule type" value="Genomic_DNA"/>
</dbReference>
<evidence type="ECO:0000256" key="6">
    <source>
        <dbReference type="ARBA" id="ARBA00023004"/>
    </source>
</evidence>
<evidence type="ECO:0000259" key="9">
    <source>
        <dbReference type="PROSITE" id="PS51387"/>
    </source>
</evidence>
<feature type="domain" description="4Fe-4S ferredoxin-type" evidence="8">
    <location>
        <begin position="609"/>
        <end position="640"/>
    </location>
</feature>
<dbReference type="SUPFAM" id="SSF46548">
    <property type="entry name" value="alpha-helical ferredoxin"/>
    <property type="match status" value="1"/>
</dbReference>
<evidence type="ECO:0000256" key="3">
    <source>
        <dbReference type="ARBA" id="ARBA00022723"/>
    </source>
</evidence>
<keyword evidence="4" id="KW-0274">FAD</keyword>
<keyword evidence="7" id="KW-0411">Iron-sulfur</keyword>
<evidence type="ECO:0000256" key="5">
    <source>
        <dbReference type="ARBA" id="ARBA00023002"/>
    </source>
</evidence>
<accession>A0ABT8CDV6</accession>
<feature type="domain" description="FAD-binding PCMH-type" evidence="9">
    <location>
        <begin position="40"/>
        <end position="268"/>
    </location>
</feature>
<evidence type="ECO:0000259" key="8">
    <source>
        <dbReference type="PROSITE" id="PS51379"/>
    </source>
</evidence>
<keyword evidence="5" id="KW-0560">Oxidoreductase</keyword>
<dbReference type="InterPro" id="IPR017900">
    <property type="entry name" value="4Fe4S_Fe_S_CS"/>
</dbReference>
<dbReference type="Gene3D" id="3.30.465.10">
    <property type="match status" value="1"/>
</dbReference>
<dbReference type="InterPro" id="IPR036318">
    <property type="entry name" value="FAD-bd_PCMH-like_sf"/>
</dbReference>
<proteinExistence type="predicted"/>
<dbReference type="Proteomes" id="UP001236663">
    <property type="component" value="Unassembled WGS sequence"/>
</dbReference>
<dbReference type="InterPro" id="IPR016171">
    <property type="entry name" value="Vanillyl_alc_oxidase_C-sub2"/>
</dbReference>